<name>A0A6A6B244_9PEZI</name>
<keyword evidence="3" id="KW-1185">Reference proteome</keyword>
<feature type="chain" id="PRO_5025589607" evidence="1">
    <location>
        <begin position="18"/>
        <end position="271"/>
    </location>
</feature>
<accession>A0A6A6B244</accession>
<dbReference type="OrthoDB" id="3935712at2759"/>
<dbReference type="Proteomes" id="UP000799438">
    <property type="component" value="Unassembled WGS sequence"/>
</dbReference>
<dbReference type="RefSeq" id="XP_033392805.1">
    <property type="nucleotide sequence ID" value="XM_033542568.1"/>
</dbReference>
<proteinExistence type="predicted"/>
<evidence type="ECO:0000313" key="3">
    <source>
        <dbReference type="Proteomes" id="UP000799438"/>
    </source>
</evidence>
<organism evidence="2 3">
    <name type="scientific">Aplosporella prunicola CBS 121167</name>
    <dbReference type="NCBI Taxonomy" id="1176127"/>
    <lineage>
        <taxon>Eukaryota</taxon>
        <taxon>Fungi</taxon>
        <taxon>Dikarya</taxon>
        <taxon>Ascomycota</taxon>
        <taxon>Pezizomycotina</taxon>
        <taxon>Dothideomycetes</taxon>
        <taxon>Dothideomycetes incertae sedis</taxon>
        <taxon>Botryosphaeriales</taxon>
        <taxon>Aplosporellaceae</taxon>
        <taxon>Aplosporella</taxon>
    </lineage>
</organism>
<feature type="signal peptide" evidence="1">
    <location>
        <begin position="1"/>
        <end position="17"/>
    </location>
</feature>
<evidence type="ECO:0000313" key="2">
    <source>
        <dbReference type="EMBL" id="KAF2137087.1"/>
    </source>
</evidence>
<dbReference type="GeneID" id="54300065"/>
<dbReference type="AlphaFoldDB" id="A0A6A6B244"/>
<gene>
    <name evidence="2" type="ORF">K452DRAFT_302248</name>
</gene>
<keyword evidence="1" id="KW-0732">Signal</keyword>
<dbReference type="EMBL" id="ML995507">
    <property type="protein sequence ID" value="KAF2137087.1"/>
    <property type="molecule type" value="Genomic_DNA"/>
</dbReference>
<protein>
    <submittedName>
        <fullName evidence="2">Uncharacterized protein</fullName>
    </submittedName>
</protein>
<evidence type="ECO:0000256" key="1">
    <source>
        <dbReference type="SAM" id="SignalP"/>
    </source>
</evidence>
<reference evidence="2" key="1">
    <citation type="journal article" date="2020" name="Stud. Mycol.">
        <title>101 Dothideomycetes genomes: a test case for predicting lifestyles and emergence of pathogens.</title>
        <authorList>
            <person name="Haridas S."/>
            <person name="Albert R."/>
            <person name="Binder M."/>
            <person name="Bloem J."/>
            <person name="Labutti K."/>
            <person name="Salamov A."/>
            <person name="Andreopoulos B."/>
            <person name="Baker S."/>
            <person name="Barry K."/>
            <person name="Bills G."/>
            <person name="Bluhm B."/>
            <person name="Cannon C."/>
            <person name="Castanera R."/>
            <person name="Culley D."/>
            <person name="Daum C."/>
            <person name="Ezra D."/>
            <person name="Gonzalez J."/>
            <person name="Henrissat B."/>
            <person name="Kuo A."/>
            <person name="Liang C."/>
            <person name="Lipzen A."/>
            <person name="Lutzoni F."/>
            <person name="Magnuson J."/>
            <person name="Mondo S."/>
            <person name="Nolan M."/>
            <person name="Ohm R."/>
            <person name="Pangilinan J."/>
            <person name="Park H.-J."/>
            <person name="Ramirez L."/>
            <person name="Alfaro M."/>
            <person name="Sun H."/>
            <person name="Tritt A."/>
            <person name="Yoshinaga Y."/>
            <person name="Zwiers L.-H."/>
            <person name="Turgeon B."/>
            <person name="Goodwin S."/>
            <person name="Spatafora J."/>
            <person name="Crous P."/>
            <person name="Grigoriev I."/>
        </authorList>
    </citation>
    <scope>NUCLEOTIDE SEQUENCE</scope>
    <source>
        <strain evidence="2">CBS 121167</strain>
    </source>
</reference>
<sequence>MFAHLTTVLAIAGAVSAASSTSAAASSTTSFSSAVISFPFVDPFHEATYVPDSGISGRIIDVQSSRTTLVFSCQTTAKSVDDYFNNKVGALCADKDDDSKEVEVIYGDGFFGMPIIQKLDNAGKTTAHFDLGCAVTASPAKNDASITAKSDPVCTYDLKGNKNAKEFQEQLECYQDNVAGPISAQMQSTLNTASVDACISSISAAKGTPTQALVTHPASAVRYWTVTVTDVPTNVTLAASQTAKNGAAGSSFGVGSSAAGVLGLLAVVLGL</sequence>